<protein>
    <recommendedName>
        <fullName evidence="6">Ferredoxin</fullName>
    </recommendedName>
</protein>
<evidence type="ECO:0000256" key="6">
    <source>
        <dbReference type="RuleBase" id="RU368020"/>
    </source>
</evidence>
<accession>A0A533QBK9</accession>
<dbReference type="InterPro" id="IPR017896">
    <property type="entry name" value="4Fe4S_Fe-S-bd"/>
</dbReference>
<dbReference type="SUPFAM" id="SSF54862">
    <property type="entry name" value="4Fe-4S ferredoxins"/>
    <property type="match status" value="1"/>
</dbReference>
<organism evidence="8 9">
    <name type="scientific">Candidatus Jettenia ecosi</name>
    <dbReference type="NCBI Taxonomy" id="2494326"/>
    <lineage>
        <taxon>Bacteria</taxon>
        <taxon>Pseudomonadati</taxon>
        <taxon>Planctomycetota</taxon>
        <taxon>Candidatus Brocadiia</taxon>
        <taxon>Candidatus Brocadiales</taxon>
        <taxon>Candidatus Brocadiaceae</taxon>
        <taxon>Candidatus Jettenia</taxon>
    </lineage>
</organism>
<dbReference type="PRINTS" id="PR00352">
    <property type="entry name" value="3FE4SFRDOXIN"/>
</dbReference>
<keyword evidence="2 6" id="KW-0479">Metal-binding</keyword>
<reference evidence="8 9" key="1">
    <citation type="submission" date="2019-04" db="EMBL/GenBank/DDBJ databases">
        <title>Genome of a novel bacterium Candidatus Jettenia ecosi reconstructed from metagenome of an anammox bioreactor.</title>
        <authorList>
            <person name="Mardanov A.V."/>
            <person name="Beletsky A.V."/>
            <person name="Ravin N.V."/>
            <person name="Botchkova E.A."/>
            <person name="Litti Y.V."/>
            <person name="Nozhevnikova A.N."/>
        </authorList>
    </citation>
    <scope>NUCLEOTIDE SEQUENCE [LARGE SCALE GENOMIC DNA]</scope>
    <source>
        <strain evidence="8">J2</strain>
    </source>
</reference>
<evidence type="ECO:0000259" key="7">
    <source>
        <dbReference type="PROSITE" id="PS51379"/>
    </source>
</evidence>
<proteinExistence type="predicted"/>
<dbReference type="PANTHER" id="PTHR36923">
    <property type="entry name" value="FERREDOXIN"/>
    <property type="match status" value="1"/>
</dbReference>
<dbReference type="GO" id="GO:0005506">
    <property type="term" value="F:iron ion binding"/>
    <property type="evidence" value="ECO:0007669"/>
    <property type="project" value="UniProtKB-UniRule"/>
</dbReference>
<comment type="function">
    <text evidence="6">Ferredoxins are iron-sulfur proteins that transfer electrons in a wide variety of metabolic reactions.</text>
</comment>
<dbReference type="Proteomes" id="UP000319783">
    <property type="component" value="Unassembled WGS sequence"/>
</dbReference>
<dbReference type="GO" id="GO:0009055">
    <property type="term" value="F:electron transfer activity"/>
    <property type="evidence" value="ECO:0007669"/>
    <property type="project" value="UniProtKB-UniRule"/>
</dbReference>
<dbReference type="InterPro" id="IPR001080">
    <property type="entry name" value="3Fe4S_ferredoxin"/>
</dbReference>
<dbReference type="AlphaFoldDB" id="A0A533QBK9"/>
<feature type="domain" description="4Fe-4S ferredoxin-type" evidence="7">
    <location>
        <begin position="1"/>
        <end position="29"/>
    </location>
</feature>
<keyword evidence="5 6" id="KW-0411">Iron-sulfur</keyword>
<dbReference type="PANTHER" id="PTHR36923:SF3">
    <property type="entry name" value="FERREDOXIN"/>
    <property type="match status" value="1"/>
</dbReference>
<evidence type="ECO:0000313" key="8">
    <source>
        <dbReference type="EMBL" id="TLD41799.1"/>
    </source>
</evidence>
<keyword evidence="4 6" id="KW-0408">Iron</keyword>
<evidence type="ECO:0000313" key="9">
    <source>
        <dbReference type="Proteomes" id="UP000319783"/>
    </source>
</evidence>
<dbReference type="GO" id="GO:0051536">
    <property type="term" value="F:iron-sulfur cluster binding"/>
    <property type="evidence" value="ECO:0007669"/>
    <property type="project" value="UniProtKB-KW"/>
</dbReference>
<dbReference type="PROSITE" id="PS00198">
    <property type="entry name" value="4FE4S_FER_1"/>
    <property type="match status" value="1"/>
</dbReference>
<name>A0A533QBK9_9BACT</name>
<evidence type="ECO:0000256" key="2">
    <source>
        <dbReference type="ARBA" id="ARBA00022723"/>
    </source>
</evidence>
<dbReference type="InterPro" id="IPR051269">
    <property type="entry name" value="Fe-S_cluster_ET"/>
</dbReference>
<evidence type="ECO:0000256" key="5">
    <source>
        <dbReference type="ARBA" id="ARBA00023014"/>
    </source>
</evidence>
<dbReference type="Pfam" id="PF13370">
    <property type="entry name" value="Fer4_13"/>
    <property type="match status" value="1"/>
</dbReference>
<keyword evidence="1 6" id="KW-0813">Transport</keyword>
<dbReference type="Gene3D" id="3.30.70.20">
    <property type="match status" value="1"/>
</dbReference>
<dbReference type="EMBL" id="SULG01000036">
    <property type="protein sequence ID" value="TLD41799.1"/>
    <property type="molecule type" value="Genomic_DNA"/>
</dbReference>
<gene>
    <name evidence="8" type="ORF">JETT_1954</name>
</gene>
<evidence type="ECO:0000256" key="1">
    <source>
        <dbReference type="ARBA" id="ARBA00022448"/>
    </source>
</evidence>
<evidence type="ECO:0000256" key="3">
    <source>
        <dbReference type="ARBA" id="ARBA00022982"/>
    </source>
</evidence>
<keyword evidence="3 6" id="KW-0249">Electron transport</keyword>
<sequence>MRAKVDPDICTGCELCTQTCPEVFFMNGDIAETKDTDVPSDIQDSCRQAAEECPVEAIIISD</sequence>
<comment type="caution">
    <text evidence="8">The sequence shown here is derived from an EMBL/GenBank/DDBJ whole genome shotgun (WGS) entry which is preliminary data.</text>
</comment>
<dbReference type="InterPro" id="IPR017900">
    <property type="entry name" value="4Fe4S_Fe_S_CS"/>
</dbReference>
<evidence type="ECO:0000256" key="4">
    <source>
        <dbReference type="ARBA" id="ARBA00023004"/>
    </source>
</evidence>
<dbReference type="PROSITE" id="PS51379">
    <property type="entry name" value="4FE4S_FER_2"/>
    <property type="match status" value="1"/>
</dbReference>